<evidence type="ECO:0000313" key="4">
    <source>
        <dbReference type="Proteomes" id="UP000572817"/>
    </source>
</evidence>
<dbReference type="PANTHER" id="PTHR38049">
    <property type="entry name" value="RICIN B LECTIN DOMAIN-CONTAINING PROTEIN"/>
    <property type="match status" value="1"/>
</dbReference>
<accession>A0A8H4ILH8</accession>
<feature type="compositionally biased region" description="Low complexity" evidence="1">
    <location>
        <begin position="228"/>
        <end position="239"/>
    </location>
</feature>
<protein>
    <submittedName>
        <fullName evidence="3">Uncharacterized protein</fullName>
    </submittedName>
</protein>
<feature type="chain" id="PRO_5034091149" evidence="2">
    <location>
        <begin position="18"/>
        <end position="423"/>
    </location>
</feature>
<feature type="signal peptide" evidence="2">
    <location>
        <begin position="1"/>
        <end position="17"/>
    </location>
</feature>
<organism evidence="3 4">
    <name type="scientific">Botryosphaeria dothidea</name>
    <dbReference type="NCBI Taxonomy" id="55169"/>
    <lineage>
        <taxon>Eukaryota</taxon>
        <taxon>Fungi</taxon>
        <taxon>Dikarya</taxon>
        <taxon>Ascomycota</taxon>
        <taxon>Pezizomycotina</taxon>
        <taxon>Dothideomycetes</taxon>
        <taxon>Dothideomycetes incertae sedis</taxon>
        <taxon>Botryosphaeriales</taxon>
        <taxon>Botryosphaeriaceae</taxon>
        <taxon>Botryosphaeria</taxon>
    </lineage>
</organism>
<feature type="region of interest" description="Disordered" evidence="1">
    <location>
        <begin position="400"/>
        <end position="423"/>
    </location>
</feature>
<sequence length="423" mass="47112">MVLSMLLALNACPAMLGTQEAIRQSQSKERREEHRARRCNLIATCVKSSIRSREINGRQLVLRDNKLYIDTGTSPEDLDSPNPTHQTCESGHPFAGYFLPYPDAGHEGLVSTITDVAPILNWIYIDSNTYEVKYGVRVDAQPHVTGPFDCTRQDRRMTCDGWEGFVAVEEYPAVWALYFDRDDDGLRGKLPFGTRVLEIELHRREKKVNPEVLRDQRREQELLRLQMEAQKAQQQQAEQAAEEPYFEDEAVQPPPQQGLEEDADDEDQKTEISEPQSLSAPVLASQGEVGGLPEAGTEPSSDERPDQKEQTEPIKTTFDAADFVKLSITTSGSRISPKEQPEGLVATPTDTNCAASIWSVQDENLKAGRNDSVITYATPDSSILGDDDVTAAEAVFRQNDAVGAPSPLLPSKYRKPYVEDSDE</sequence>
<proteinExistence type="predicted"/>
<keyword evidence="4" id="KW-1185">Reference proteome</keyword>
<evidence type="ECO:0000256" key="2">
    <source>
        <dbReference type="SAM" id="SignalP"/>
    </source>
</evidence>
<evidence type="ECO:0000256" key="1">
    <source>
        <dbReference type="SAM" id="MobiDB-lite"/>
    </source>
</evidence>
<dbReference type="AlphaFoldDB" id="A0A8H4ILH8"/>
<dbReference type="OrthoDB" id="3928002at2759"/>
<gene>
    <name evidence="3" type="ORF">GTA08_BOTSDO08754</name>
</gene>
<comment type="caution">
    <text evidence="3">The sequence shown here is derived from an EMBL/GenBank/DDBJ whole genome shotgun (WGS) entry which is preliminary data.</text>
</comment>
<dbReference type="EMBL" id="WWBZ02000062">
    <property type="protein sequence ID" value="KAF4303285.1"/>
    <property type="molecule type" value="Genomic_DNA"/>
</dbReference>
<feature type="compositionally biased region" description="Basic and acidic residues" evidence="1">
    <location>
        <begin position="301"/>
        <end position="312"/>
    </location>
</feature>
<feature type="compositionally biased region" description="Acidic residues" evidence="1">
    <location>
        <begin position="259"/>
        <end position="268"/>
    </location>
</feature>
<dbReference type="PANTHER" id="PTHR38049:SF2">
    <property type="entry name" value="RICIN B LECTIN DOMAIN-CONTAINING PROTEIN"/>
    <property type="match status" value="1"/>
</dbReference>
<keyword evidence="2" id="KW-0732">Signal</keyword>
<feature type="compositionally biased region" description="Acidic residues" evidence="1">
    <location>
        <begin position="240"/>
        <end position="250"/>
    </location>
</feature>
<evidence type="ECO:0000313" key="3">
    <source>
        <dbReference type="EMBL" id="KAF4303285.1"/>
    </source>
</evidence>
<name>A0A8H4ILH8_9PEZI</name>
<feature type="region of interest" description="Disordered" evidence="1">
    <location>
        <begin position="228"/>
        <end position="318"/>
    </location>
</feature>
<dbReference type="Proteomes" id="UP000572817">
    <property type="component" value="Unassembled WGS sequence"/>
</dbReference>
<reference evidence="3" key="1">
    <citation type="submission" date="2020-04" db="EMBL/GenBank/DDBJ databases">
        <title>Genome Assembly and Annotation of Botryosphaeria dothidea sdau 11-99, a Latent Pathogen of Apple Fruit Ring Rot in China.</title>
        <authorList>
            <person name="Yu C."/>
            <person name="Diao Y."/>
            <person name="Lu Q."/>
            <person name="Zhao J."/>
            <person name="Cui S."/>
            <person name="Peng C."/>
            <person name="He B."/>
            <person name="Liu H."/>
        </authorList>
    </citation>
    <scope>NUCLEOTIDE SEQUENCE [LARGE SCALE GENOMIC DNA]</scope>
    <source>
        <strain evidence="3">Sdau11-99</strain>
    </source>
</reference>